<evidence type="ECO:0000256" key="1">
    <source>
        <dbReference type="SAM" id="MobiDB-lite"/>
    </source>
</evidence>
<feature type="region of interest" description="Disordered" evidence="1">
    <location>
        <begin position="305"/>
        <end position="335"/>
    </location>
</feature>
<protein>
    <submittedName>
        <fullName evidence="2">Uncharacterized protein</fullName>
    </submittedName>
</protein>
<proteinExistence type="predicted"/>
<organism evidence="2 3">
    <name type="scientific">Ganoderma sinense ZZ0214-1</name>
    <dbReference type="NCBI Taxonomy" id="1077348"/>
    <lineage>
        <taxon>Eukaryota</taxon>
        <taxon>Fungi</taxon>
        <taxon>Dikarya</taxon>
        <taxon>Basidiomycota</taxon>
        <taxon>Agaricomycotina</taxon>
        <taxon>Agaricomycetes</taxon>
        <taxon>Polyporales</taxon>
        <taxon>Polyporaceae</taxon>
        <taxon>Ganoderma</taxon>
    </lineage>
</organism>
<dbReference type="OrthoDB" id="2422840at2759"/>
<sequence length="815" mass="87960">MEEFQLPKTERFYGRFSQPSYLGEGQSLSAFISPLLRLSQADCSFVPTPNSPTSLSPSHISMSMLGQPPTEASNHDKIQIRVTDRGDVAMSSDDSFTFATKTVERACGGFLGGNDPYSLILEEKVDEKDEHLMNVPTLPPPNEHESSTCLPTRLADLVVPAVPTAAPEGGPSAHCASYTGFLKRAKGLQSLQLELSWIPFKYGRTVPTDEEVADVADDISAQLVKTIELPQDDVTSRLSELLDDSLAISGGTQPESTALTPSAAVWFLDDECDFSVSVSESFEDGIGLVLTRSDRMRLAGLCPLVDRDHDEDTGSNDDENTKDNDPGSPRGRPTKRVRFQDINDLEEATRTIFEEVIHETAYSADEFFAPQEPHVDAGSFASSFTQMAYDAEGFDGPAADGNLFLDMDLIHCGGDVSDSPCHHLPESPTFPVPLHSHSSHTNHVFASASPEQSQIIRINELTAADDLSPGQPLGNFRRLPSAPLGCGPLSSNVIVPAAISHISLNPHPATEAMVTEECLSAAVHTSSAATSVAPAINISARESLVEYLTLRGKTSVLRPDTSISAPPCAATHETSNSGNPVHLAPIAPLSDRRCAPAELVDHRTLIVPGHFPRPETRHTYMASLSLVQKRSIVRALGSHCAVDLVEREHLGDSSTSSASMSGSEDLVLDCDTAVLFPPLELLPARAAELLALLCRLSWRYAHILVVFECYPSACDYSLTGDAARAGADRLVASVWSAPVVRAVRNLRRDLAISEGLQTKCETCLVEYAFANSPEEAAVLARRYGDLAEARDTTGGDAWGRRLWLTDEERDVSALP</sequence>
<keyword evidence="3" id="KW-1185">Reference proteome</keyword>
<dbReference type="AlphaFoldDB" id="A0A2G8SCH1"/>
<gene>
    <name evidence="2" type="ORF">GSI_06144</name>
</gene>
<dbReference type="Proteomes" id="UP000230002">
    <property type="component" value="Unassembled WGS sequence"/>
</dbReference>
<accession>A0A2G8SCH1</accession>
<comment type="caution">
    <text evidence="2">The sequence shown here is derived from an EMBL/GenBank/DDBJ whole genome shotgun (WGS) entry which is preliminary data.</text>
</comment>
<reference evidence="2 3" key="1">
    <citation type="journal article" date="2015" name="Sci. Rep.">
        <title>Chromosome-level genome map provides insights into diverse defense mechanisms in the medicinal fungus Ganoderma sinense.</title>
        <authorList>
            <person name="Zhu Y."/>
            <person name="Xu J."/>
            <person name="Sun C."/>
            <person name="Zhou S."/>
            <person name="Xu H."/>
            <person name="Nelson D.R."/>
            <person name="Qian J."/>
            <person name="Song J."/>
            <person name="Luo H."/>
            <person name="Xiang L."/>
            <person name="Li Y."/>
            <person name="Xu Z."/>
            <person name="Ji A."/>
            <person name="Wang L."/>
            <person name="Lu S."/>
            <person name="Hayward A."/>
            <person name="Sun W."/>
            <person name="Li X."/>
            <person name="Schwartz D.C."/>
            <person name="Wang Y."/>
            <person name="Chen S."/>
        </authorList>
    </citation>
    <scope>NUCLEOTIDE SEQUENCE [LARGE SCALE GENOMIC DNA]</scope>
    <source>
        <strain evidence="2 3">ZZ0214-1</strain>
    </source>
</reference>
<dbReference type="STRING" id="1077348.A0A2G8SCH1"/>
<evidence type="ECO:0000313" key="3">
    <source>
        <dbReference type="Proteomes" id="UP000230002"/>
    </source>
</evidence>
<evidence type="ECO:0000313" key="2">
    <source>
        <dbReference type="EMBL" id="PIL31443.1"/>
    </source>
</evidence>
<dbReference type="EMBL" id="AYKW01000012">
    <property type="protein sequence ID" value="PIL31443.1"/>
    <property type="molecule type" value="Genomic_DNA"/>
</dbReference>
<name>A0A2G8SCH1_9APHY</name>